<keyword evidence="2" id="KW-1185">Reference proteome</keyword>
<dbReference type="Proteomes" id="UP000279833">
    <property type="component" value="Unassembled WGS sequence"/>
</dbReference>
<accession>A0A183KUL3</accession>
<dbReference type="InterPro" id="IPR036691">
    <property type="entry name" value="Endo/exonu/phosph_ase_sf"/>
</dbReference>
<name>A0A183KUL3_9TREM</name>
<organism evidence="3">
    <name type="scientific">Schistosoma curassoni</name>
    <dbReference type="NCBI Taxonomy" id="6186"/>
    <lineage>
        <taxon>Eukaryota</taxon>
        <taxon>Metazoa</taxon>
        <taxon>Spiralia</taxon>
        <taxon>Lophotrochozoa</taxon>
        <taxon>Platyhelminthes</taxon>
        <taxon>Trematoda</taxon>
        <taxon>Digenea</taxon>
        <taxon>Strigeidida</taxon>
        <taxon>Schistosomatoidea</taxon>
        <taxon>Schistosomatidae</taxon>
        <taxon>Schistosoma</taxon>
    </lineage>
</organism>
<evidence type="ECO:0000313" key="2">
    <source>
        <dbReference type="Proteomes" id="UP000279833"/>
    </source>
</evidence>
<dbReference type="EMBL" id="UZAK01041477">
    <property type="protein sequence ID" value="VDP66896.1"/>
    <property type="molecule type" value="Genomic_DNA"/>
</dbReference>
<proteinExistence type="predicted"/>
<gene>
    <name evidence="1" type="ORF">SCUD_LOCUS18755</name>
</gene>
<sequence length="170" mass="19294">MGDFNAKVGMDNTGYEDIMGRHGLEERNKNGGRFANLCAFNKPVIGGTIFSHKRIHEITWASPDHTTQNQINHICIDKKLKRTMEDVRSKRGANIASGHHLLVAKMKLKLKKYWTTGQTISQLSGNHLKPERPVKSKEGKVITNIEEQRNGWVEHFKELLNRPAPLNFGV</sequence>
<dbReference type="WBParaSite" id="SCUD_0001875801-mRNA-1">
    <property type="protein sequence ID" value="SCUD_0001875801-mRNA-1"/>
    <property type="gene ID" value="SCUD_0001875801"/>
</dbReference>
<reference evidence="3" key="1">
    <citation type="submission" date="2016-06" db="UniProtKB">
        <authorList>
            <consortium name="WormBaseParasite"/>
        </authorList>
    </citation>
    <scope>IDENTIFICATION</scope>
</reference>
<protein>
    <submittedName>
        <fullName evidence="3">Endo/exonuclease/phosphatase domain-containing protein</fullName>
    </submittedName>
</protein>
<reference evidence="1 2" key="2">
    <citation type="submission" date="2018-11" db="EMBL/GenBank/DDBJ databases">
        <authorList>
            <consortium name="Pathogen Informatics"/>
        </authorList>
    </citation>
    <scope>NUCLEOTIDE SEQUENCE [LARGE SCALE GENOMIC DNA]</scope>
    <source>
        <strain evidence="1">Dakar</strain>
        <strain evidence="2">Dakar, Senegal</strain>
    </source>
</reference>
<evidence type="ECO:0000313" key="3">
    <source>
        <dbReference type="WBParaSite" id="SCUD_0001875801-mRNA-1"/>
    </source>
</evidence>
<dbReference type="Gene3D" id="3.60.10.10">
    <property type="entry name" value="Endonuclease/exonuclease/phosphatase"/>
    <property type="match status" value="1"/>
</dbReference>
<dbReference type="AlphaFoldDB" id="A0A183KUL3"/>
<evidence type="ECO:0000313" key="1">
    <source>
        <dbReference type="EMBL" id="VDP66896.1"/>
    </source>
</evidence>